<dbReference type="RefSeq" id="WP_231567652.1">
    <property type="nucleotide sequence ID" value="NZ_JAVIZQ010000001.1"/>
</dbReference>
<reference evidence="2 3" key="1">
    <citation type="submission" date="2023-08" db="EMBL/GenBank/DDBJ databases">
        <title>Functional and genomic diversity of the sorghum phyllosphere microbiome.</title>
        <authorList>
            <person name="Shade A."/>
        </authorList>
    </citation>
    <scope>NUCLEOTIDE SEQUENCE [LARGE SCALE GENOMIC DNA]</scope>
    <source>
        <strain evidence="2 3">SORGH_AS_0445</strain>
    </source>
</reference>
<sequence length="157" mass="16466">MALTVDEQLLRGMARDAAIYALTRPVAIVMWIALVAAFVVSILNLTAVRGSQGLAGLLPVASIALMVYAVVMTVVGARRAVRAATPPGSAVWLRLDDTALHVGAGSRSSDISYSTFQSVRAGRHAVLFKLRGASAITAIPRALLSDDDIATLRARIG</sequence>
<keyword evidence="1" id="KW-0472">Membrane</keyword>
<feature type="transmembrane region" description="Helical" evidence="1">
    <location>
        <begin position="21"/>
        <end position="43"/>
    </location>
</feature>
<keyword evidence="1" id="KW-0812">Transmembrane</keyword>
<protein>
    <recommendedName>
        <fullName evidence="4">YcxB family protein</fullName>
    </recommendedName>
</protein>
<evidence type="ECO:0008006" key="4">
    <source>
        <dbReference type="Google" id="ProtNLM"/>
    </source>
</evidence>
<feature type="transmembrane region" description="Helical" evidence="1">
    <location>
        <begin position="55"/>
        <end position="75"/>
    </location>
</feature>
<proteinExistence type="predicted"/>
<name>A0ABU1HMA8_9MICO</name>
<evidence type="ECO:0000313" key="3">
    <source>
        <dbReference type="Proteomes" id="UP001249291"/>
    </source>
</evidence>
<keyword evidence="1" id="KW-1133">Transmembrane helix</keyword>
<organism evidence="2 3">
    <name type="scientific">Microbacterium foliorum</name>
    <dbReference type="NCBI Taxonomy" id="104336"/>
    <lineage>
        <taxon>Bacteria</taxon>
        <taxon>Bacillati</taxon>
        <taxon>Actinomycetota</taxon>
        <taxon>Actinomycetes</taxon>
        <taxon>Micrococcales</taxon>
        <taxon>Microbacteriaceae</taxon>
        <taxon>Microbacterium</taxon>
    </lineage>
</organism>
<evidence type="ECO:0000256" key="1">
    <source>
        <dbReference type="SAM" id="Phobius"/>
    </source>
</evidence>
<evidence type="ECO:0000313" key="2">
    <source>
        <dbReference type="EMBL" id="MDR6140967.1"/>
    </source>
</evidence>
<comment type="caution">
    <text evidence="2">The sequence shown here is derived from an EMBL/GenBank/DDBJ whole genome shotgun (WGS) entry which is preliminary data.</text>
</comment>
<dbReference type="Proteomes" id="UP001249291">
    <property type="component" value="Unassembled WGS sequence"/>
</dbReference>
<gene>
    <name evidence="2" type="ORF">QE375_000521</name>
</gene>
<dbReference type="EMBL" id="JAVIZQ010000001">
    <property type="protein sequence ID" value="MDR6140967.1"/>
    <property type="molecule type" value="Genomic_DNA"/>
</dbReference>
<keyword evidence="3" id="KW-1185">Reference proteome</keyword>
<accession>A0ABU1HMA8</accession>